<dbReference type="PROSITE" id="PS51918">
    <property type="entry name" value="RADICAL_SAM"/>
    <property type="match status" value="1"/>
</dbReference>
<keyword evidence="6" id="KW-0411">Iron-sulfur</keyword>
<evidence type="ECO:0000313" key="8">
    <source>
        <dbReference type="EMBL" id="MBB3186287.1"/>
    </source>
</evidence>
<evidence type="ECO:0000256" key="3">
    <source>
        <dbReference type="ARBA" id="ARBA00022691"/>
    </source>
</evidence>
<dbReference type="PANTHER" id="PTHR11135">
    <property type="entry name" value="HISTONE ACETYLTRANSFERASE-RELATED"/>
    <property type="match status" value="1"/>
</dbReference>
<dbReference type="Pfam" id="PF04055">
    <property type="entry name" value="Radical_SAM"/>
    <property type="match status" value="1"/>
</dbReference>
<name>A0A7W5H1E8_9PORP</name>
<dbReference type="Pfam" id="PF16199">
    <property type="entry name" value="Radical_SAM_C"/>
    <property type="match status" value="1"/>
</dbReference>
<keyword evidence="2" id="KW-0004">4Fe-4S</keyword>
<keyword evidence="9" id="KW-1185">Reference proteome</keyword>
<dbReference type="RefSeq" id="WP_183412201.1">
    <property type="nucleotide sequence ID" value="NZ_JACHYB010000001.1"/>
</dbReference>
<dbReference type="SFLD" id="SFLDG01086">
    <property type="entry name" value="elongater_protein-like"/>
    <property type="match status" value="1"/>
</dbReference>
<dbReference type="GO" id="GO:0051539">
    <property type="term" value="F:4 iron, 4 sulfur cluster binding"/>
    <property type="evidence" value="ECO:0007669"/>
    <property type="project" value="UniProtKB-KW"/>
</dbReference>
<reference evidence="8 9" key="1">
    <citation type="submission" date="2020-08" db="EMBL/GenBank/DDBJ databases">
        <title>Genomic Encyclopedia of Type Strains, Phase IV (KMG-IV): sequencing the most valuable type-strain genomes for metagenomic binning, comparative biology and taxonomic classification.</title>
        <authorList>
            <person name="Goeker M."/>
        </authorList>
    </citation>
    <scope>NUCLEOTIDE SEQUENCE [LARGE SCALE GENOMIC DNA]</scope>
    <source>
        <strain evidence="8 9">DSM 27471</strain>
    </source>
</reference>
<dbReference type="AlphaFoldDB" id="A0A7W5H1E8"/>
<feature type="domain" description="Radical SAM core" evidence="7">
    <location>
        <begin position="15"/>
        <end position="254"/>
    </location>
</feature>
<dbReference type="InterPro" id="IPR007197">
    <property type="entry name" value="rSAM"/>
</dbReference>
<evidence type="ECO:0000256" key="4">
    <source>
        <dbReference type="ARBA" id="ARBA00022723"/>
    </source>
</evidence>
<comment type="cofactor">
    <cofactor evidence="1">
        <name>[4Fe-4S] cluster</name>
        <dbReference type="ChEBI" id="CHEBI:49883"/>
    </cofactor>
</comment>
<evidence type="ECO:0000256" key="5">
    <source>
        <dbReference type="ARBA" id="ARBA00023004"/>
    </source>
</evidence>
<dbReference type="InterPro" id="IPR005911">
    <property type="entry name" value="YhcC-like"/>
</dbReference>
<dbReference type="SUPFAM" id="SSF102114">
    <property type="entry name" value="Radical SAM enzymes"/>
    <property type="match status" value="1"/>
</dbReference>
<organism evidence="8 9">
    <name type="scientific">Microbacter margulisiae</name>
    <dbReference type="NCBI Taxonomy" id="1350067"/>
    <lineage>
        <taxon>Bacteria</taxon>
        <taxon>Pseudomonadati</taxon>
        <taxon>Bacteroidota</taxon>
        <taxon>Bacteroidia</taxon>
        <taxon>Bacteroidales</taxon>
        <taxon>Porphyromonadaceae</taxon>
        <taxon>Microbacter</taxon>
    </lineage>
</organism>
<dbReference type="Proteomes" id="UP000544222">
    <property type="component" value="Unassembled WGS sequence"/>
</dbReference>
<dbReference type="Gene3D" id="3.80.30.20">
    <property type="entry name" value="tm_1862 like domain"/>
    <property type="match status" value="1"/>
</dbReference>
<sequence length="314" mass="36394">MSLRYNDYTTLLREQLNERVQKISINAGFTCPNRDGTLGYGGCTYCNNQSFNPDYCKPSKSVTTQLDEGIRFFRKKHEDQKYIAYFQAYTNTYAPFDNLIKLYEEALAYPKVIGIAIGTRPDCVNDTILDYFAHLAKSCYVMIEYGVESTCNDTLQFIHRGHTFEQAEEAIRITATRNIATAAHLIIGLPHETHETWLQHARKLSMLPLSVLKLHQLQIIKGTQMARQYGEHPEWFHLSTLENYIDTVIDFLELLPPAISMERFASQSPAQLLIAPAWKTKNHEFVVKLQRRMEERDTFQGKKWRSTLPHYTIK</sequence>
<dbReference type="SMART" id="SM00729">
    <property type="entry name" value="Elp3"/>
    <property type="match status" value="1"/>
</dbReference>
<dbReference type="InterPro" id="IPR058240">
    <property type="entry name" value="rSAM_sf"/>
</dbReference>
<dbReference type="InterPro" id="IPR023404">
    <property type="entry name" value="rSAM_horseshoe"/>
</dbReference>
<keyword evidence="4" id="KW-0479">Metal-binding</keyword>
<protein>
    <recommendedName>
        <fullName evidence="7">Radical SAM core domain-containing protein</fullName>
    </recommendedName>
</protein>
<evidence type="ECO:0000313" key="9">
    <source>
        <dbReference type="Proteomes" id="UP000544222"/>
    </source>
</evidence>
<evidence type="ECO:0000256" key="1">
    <source>
        <dbReference type="ARBA" id="ARBA00001966"/>
    </source>
</evidence>
<gene>
    <name evidence="8" type="ORF">FHX64_000450</name>
</gene>
<dbReference type="SFLD" id="SFLDS00029">
    <property type="entry name" value="Radical_SAM"/>
    <property type="match status" value="1"/>
</dbReference>
<evidence type="ECO:0000259" key="7">
    <source>
        <dbReference type="PROSITE" id="PS51918"/>
    </source>
</evidence>
<dbReference type="EMBL" id="JACHYB010000001">
    <property type="protein sequence ID" value="MBB3186287.1"/>
    <property type="molecule type" value="Genomic_DNA"/>
</dbReference>
<keyword evidence="5" id="KW-0408">Iron</keyword>
<dbReference type="PANTHER" id="PTHR11135:SF1">
    <property type="entry name" value="PROTEIN YHCC"/>
    <property type="match status" value="1"/>
</dbReference>
<dbReference type="SFLD" id="SFLDG01091">
    <property type="entry name" value="uncharacterized_CHP01210-like"/>
    <property type="match status" value="1"/>
</dbReference>
<proteinExistence type="predicted"/>
<dbReference type="GO" id="GO:0046872">
    <property type="term" value="F:metal ion binding"/>
    <property type="evidence" value="ECO:0007669"/>
    <property type="project" value="UniProtKB-KW"/>
</dbReference>
<evidence type="ECO:0000256" key="2">
    <source>
        <dbReference type="ARBA" id="ARBA00022485"/>
    </source>
</evidence>
<dbReference type="CDD" id="cd01335">
    <property type="entry name" value="Radical_SAM"/>
    <property type="match status" value="1"/>
</dbReference>
<dbReference type="NCBIfam" id="TIGR01212">
    <property type="entry name" value="TIGR01212 family radical SAM protein"/>
    <property type="match status" value="1"/>
</dbReference>
<dbReference type="GO" id="GO:0003824">
    <property type="term" value="F:catalytic activity"/>
    <property type="evidence" value="ECO:0007669"/>
    <property type="project" value="InterPro"/>
</dbReference>
<evidence type="ECO:0000256" key="6">
    <source>
        <dbReference type="ARBA" id="ARBA00023014"/>
    </source>
</evidence>
<dbReference type="InterPro" id="IPR032432">
    <property type="entry name" value="Radical_SAM_C"/>
</dbReference>
<accession>A0A7W5H1E8</accession>
<comment type="caution">
    <text evidence="8">The sequence shown here is derived from an EMBL/GenBank/DDBJ whole genome shotgun (WGS) entry which is preliminary data.</text>
</comment>
<dbReference type="InterPro" id="IPR006638">
    <property type="entry name" value="Elp3/MiaA/NifB-like_rSAM"/>
</dbReference>
<dbReference type="InterPro" id="IPR039661">
    <property type="entry name" value="ELP3"/>
</dbReference>
<keyword evidence="3" id="KW-0949">S-adenosyl-L-methionine</keyword>